<keyword evidence="11" id="KW-1185">Reference proteome</keyword>
<dbReference type="HAMAP" id="MF_01279">
    <property type="entry name" value="X_Pro_dipeptid"/>
    <property type="match status" value="1"/>
</dbReference>
<proteinExistence type="inferred from homology"/>
<dbReference type="InterPro" id="IPR022846">
    <property type="entry name" value="X_Pro_dipept"/>
</dbReference>
<dbReference type="Gene3D" id="3.40.350.10">
    <property type="entry name" value="Creatinase/prolidase N-terminal domain"/>
    <property type="match status" value="1"/>
</dbReference>
<keyword evidence="2 7" id="KW-0479">Metal-binding</keyword>
<feature type="binding site" evidence="7">
    <location>
        <position position="331"/>
    </location>
    <ligand>
        <name>Mn(2+)</name>
        <dbReference type="ChEBI" id="CHEBI:29035"/>
        <label>1</label>
    </ligand>
</feature>
<dbReference type="InterPro" id="IPR036005">
    <property type="entry name" value="Creatinase/aminopeptidase-like"/>
</dbReference>
<comment type="catalytic activity">
    <reaction evidence="7">
        <text>Xaa-L-Pro dipeptide + H2O = an L-alpha-amino acid + L-proline</text>
        <dbReference type="Rhea" id="RHEA:76407"/>
        <dbReference type="ChEBI" id="CHEBI:15377"/>
        <dbReference type="ChEBI" id="CHEBI:59869"/>
        <dbReference type="ChEBI" id="CHEBI:60039"/>
        <dbReference type="ChEBI" id="CHEBI:195196"/>
        <dbReference type="EC" id="3.4.13.9"/>
    </reaction>
</comment>
<evidence type="ECO:0000256" key="5">
    <source>
        <dbReference type="ARBA" id="ARBA00023049"/>
    </source>
</evidence>
<evidence type="ECO:0000259" key="9">
    <source>
        <dbReference type="Pfam" id="PF21216"/>
    </source>
</evidence>
<feature type="binding site" evidence="7">
    <location>
        <position position="240"/>
    </location>
    <ligand>
        <name>Mn(2+)</name>
        <dbReference type="ChEBI" id="CHEBI:29035"/>
        <label>2</label>
    </ligand>
</feature>
<evidence type="ECO:0000313" key="11">
    <source>
        <dbReference type="Proteomes" id="UP000626148"/>
    </source>
</evidence>
<accession>A0A918KQC6</accession>
<comment type="caution">
    <text evidence="10">The sequence shown here is derived from an EMBL/GenBank/DDBJ whole genome shotgun (WGS) entry which is preliminary data.</text>
</comment>
<feature type="binding site" evidence="7">
    <location>
        <position position="375"/>
    </location>
    <ligand>
        <name>Mn(2+)</name>
        <dbReference type="ChEBI" id="CHEBI:29035"/>
        <label>1</label>
    </ligand>
</feature>
<dbReference type="RefSeq" id="WP_189612857.1">
    <property type="nucleotide sequence ID" value="NZ_BMXR01000015.1"/>
</dbReference>
<reference evidence="10" key="2">
    <citation type="submission" date="2020-09" db="EMBL/GenBank/DDBJ databases">
        <authorList>
            <person name="Sun Q."/>
            <person name="Kim S."/>
        </authorList>
    </citation>
    <scope>NUCLEOTIDE SEQUENCE</scope>
    <source>
        <strain evidence="10">KCTC 22169</strain>
    </source>
</reference>
<dbReference type="NCBIfam" id="NF010133">
    <property type="entry name" value="PRK13607.1"/>
    <property type="match status" value="1"/>
</dbReference>
<evidence type="ECO:0000256" key="1">
    <source>
        <dbReference type="ARBA" id="ARBA00022670"/>
    </source>
</evidence>
<evidence type="ECO:0000256" key="2">
    <source>
        <dbReference type="ARBA" id="ARBA00022723"/>
    </source>
</evidence>
<protein>
    <recommendedName>
        <fullName evidence="7">Xaa-Pro dipeptidase</fullName>
        <shortName evidence="7">X-Pro dipeptidase</shortName>
        <ecNumber evidence="7">3.4.13.9</ecNumber>
    </recommendedName>
    <alternativeName>
        <fullName evidence="7">Imidodipeptidase</fullName>
    </alternativeName>
    <alternativeName>
        <fullName evidence="7">Proline dipeptidase</fullName>
        <shortName evidence="7">Prolidase</shortName>
    </alternativeName>
</protein>
<dbReference type="GO" id="GO:0004177">
    <property type="term" value="F:aminopeptidase activity"/>
    <property type="evidence" value="ECO:0007669"/>
    <property type="project" value="TreeGrafter"/>
</dbReference>
<dbReference type="Pfam" id="PF21216">
    <property type="entry name" value="PepQ_N"/>
    <property type="match status" value="1"/>
</dbReference>
<dbReference type="PANTHER" id="PTHR43226:SF8">
    <property type="entry name" value="XAA-PRO DIPEPTIDASE"/>
    <property type="match status" value="1"/>
</dbReference>
<evidence type="ECO:0000259" key="8">
    <source>
        <dbReference type="Pfam" id="PF00557"/>
    </source>
</evidence>
<evidence type="ECO:0000256" key="6">
    <source>
        <dbReference type="ARBA" id="ARBA00023211"/>
    </source>
</evidence>
<keyword evidence="4 7" id="KW-0224">Dipeptidase</keyword>
<dbReference type="GO" id="GO:0016795">
    <property type="term" value="F:phosphoric triester hydrolase activity"/>
    <property type="evidence" value="ECO:0007669"/>
    <property type="project" value="InterPro"/>
</dbReference>
<evidence type="ECO:0000256" key="7">
    <source>
        <dbReference type="HAMAP-Rule" id="MF_01279"/>
    </source>
</evidence>
<dbReference type="InterPro" id="IPR000994">
    <property type="entry name" value="Pept_M24"/>
</dbReference>
<dbReference type="InterPro" id="IPR052433">
    <property type="entry name" value="X-Pro_dipept-like"/>
</dbReference>
<feature type="binding site" evidence="7">
    <location>
        <position position="251"/>
    </location>
    <ligand>
        <name>Mn(2+)</name>
        <dbReference type="ChEBI" id="CHEBI:29035"/>
        <label>1</label>
    </ligand>
</feature>
<feature type="domain" description="Peptidase M24" evidence="8">
    <location>
        <begin position="162"/>
        <end position="420"/>
    </location>
</feature>
<keyword evidence="5 7" id="KW-0482">Metalloprotease</keyword>
<dbReference type="GO" id="GO:0006508">
    <property type="term" value="P:proteolysis"/>
    <property type="evidence" value="ECO:0007669"/>
    <property type="project" value="UniProtKB-KW"/>
</dbReference>
<dbReference type="Pfam" id="PF00557">
    <property type="entry name" value="Peptidase_M24"/>
    <property type="match status" value="1"/>
</dbReference>
<comment type="cofactor">
    <cofactor evidence="7">
        <name>Mn(2+)</name>
        <dbReference type="ChEBI" id="CHEBI:29035"/>
    </cofactor>
    <text evidence="7">Binds 2 manganese ions per subunit.</text>
</comment>
<dbReference type="EC" id="3.4.13.9" evidence="7"/>
<dbReference type="InterPro" id="IPR029149">
    <property type="entry name" value="Creatin/AminoP/Spt16_N"/>
</dbReference>
<dbReference type="Gene3D" id="3.90.230.10">
    <property type="entry name" value="Creatinase/methionine aminopeptidase superfamily"/>
    <property type="match status" value="1"/>
</dbReference>
<dbReference type="AlphaFoldDB" id="A0A918KQC6"/>
<gene>
    <name evidence="7 10" type="primary">pepQ</name>
    <name evidence="10" type="ORF">GCM10007392_44030</name>
</gene>
<organism evidence="10 11">
    <name type="scientific">Saccharospirillum salsuginis</name>
    <dbReference type="NCBI Taxonomy" id="418750"/>
    <lineage>
        <taxon>Bacteria</taxon>
        <taxon>Pseudomonadati</taxon>
        <taxon>Pseudomonadota</taxon>
        <taxon>Gammaproteobacteria</taxon>
        <taxon>Oceanospirillales</taxon>
        <taxon>Saccharospirillaceae</taxon>
        <taxon>Saccharospirillum</taxon>
    </lineage>
</organism>
<keyword evidence="3 7" id="KW-0378">Hydrolase</keyword>
<reference evidence="10" key="1">
    <citation type="journal article" date="2014" name="Int. J. Syst. Evol. Microbiol.">
        <title>Complete genome sequence of Corynebacterium casei LMG S-19264T (=DSM 44701T), isolated from a smear-ripened cheese.</title>
        <authorList>
            <consortium name="US DOE Joint Genome Institute (JGI-PGF)"/>
            <person name="Walter F."/>
            <person name="Albersmeier A."/>
            <person name="Kalinowski J."/>
            <person name="Ruckert C."/>
        </authorList>
    </citation>
    <scope>NUCLEOTIDE SEQUENCE</scope>
    <source>
        <strain evidence="10">KCTC 22169</strain>
    </source>
</reference>
<evidence type="ECO:0000256" key="4">
    <source>
        <dbReference type="ARBA" id="ARBA00022997"/>
    </source>
</evidence>
<feature type="binding site" evidence="7">
    <location>
        <position position="414"/>
    </location>
    <ligand>
        <name>Mn(2+)</name>
        <dbReference type="ChEBI" id="CHEBI:29035"/>
        <label>1</label>
    </ligand>
</feature>
<dbReference type="SUPFAM" id="SSF55920">
    <property type="entry name" value="Creatinase/aminopeptidase"/>
    <property type="match status" value="1"/>
</dbReference>
<dbReference type="PANTHER" id="PTHR43226">
    <property type="entry name" value="XAA-PRO AMINOPEPTIDASE 3"/>
    <property type="match status" value="1"/>
</dbReference>
<feature type="domain" description="Xaa-Pro dipeptidase N-terminal" evidence="9">
    <location>
        <begin position="5"/>
        <end position="151"/>
    </location>
</feature>
<evidence type="ECO:0000313" key="10">
    <source>
        <dbReference type="EMBL" id="GGX71860.1"/>
    </source>
</evidence>
<keyword evidence="1 7" id="KW-0645">Protease</keyword>
<sequence>MNTEMYIAHLKALVDRYEQALNTHGYDCVVISSGSLAMVAEDDRAYPYNPRPFAQQWVPYDIDPDTFIVFTPGDKPRLLWPARADFWHLTPQAPGGEWAGYWSVEAATGLDDWLPKLTGRIAWIGPRHPALAEQGVQVDIDPAGLKAELSYYRAYKTDFEIECMAQANRKAVAGHQAARDAFLRGASEAEIYRDYLAASEQLESQEPYSGIIALNEAAATLHYERRRFTPPAEHRTLLIDAGARVNGYASDITRTHTTDGGLFADLRLGLDALQQTLNASVKPGVTMTELQNQALAGVAGLLRDHGLCRLPVEEQLAKRVPHAFFPHGLGHLLGLQVHDVGGHQQTPEGETRADDDNPFLRLTRTLESSMVITMEPGLYFIPMLLDRLMQREPDHGLDLALIERLKPYGGIRIEDNLVVSADGARNLTREAFKAQH</sequence>
<comment type="function">
    <text evidence="7">Splits dipeptides with a prolyl residue in the C-terminal position.</text>
</comment>
<dbReference type="InterPro" id="IPR001131">
    <property type="entry name" value="Peptidase_M24B_aminopep-P_CS"/>
</dbReference>
<dbReference type="EMBL" id="BMXR01000015">
    <property type="protein sequence ID" value="GGX71860.1"/>
    <property type="molecule type" value="Genomic_DNA"/>
</dbReference>
<evidence type="ECO:0000256" key="3">
    <source>
        <dbReference type="ARBA" id="ARBA00022801"/>
    </source>
</evidence>
<feature type="binding site" evidence="7">
    <location>
        <position position="414"/>
    </location>
    <ligand>
        <name>Mn(2+)</name>
        <dbReference type="ChEBI" id="CHEBI:29035"/>
        <label>2</label>
    </ligand>
</feature>
<name>A0A918KQC6_9GAMM</name>
<dbReference type="GO" id="GO:0005829">
    <property type="term" value="C:cytosol"/>
    <property type="evidence" value="ECO:0007669"/>
    <property type="project" value="TreeGrafter"/>
</dbReference>
<dbReference type="GO" id="GO:0046872">
    <property type="term" value="F:metal ion binding"/>
    <property type="evidence" value="ECO:0007669"/>
    <property type="project" value="UniProtKB-KW"/>
</dbReference>
<dbReference type="PROSITE" id="PS00491">
    <property type="entry name" value="PROLINE_PEPTIDASE"/>
    <property type="match status" value="1"/>
</dbReference>
<dbReference type="Proteomes" id="UP000626148">
    <property type="component" value="Unassembled WGS sequence"/>
</dbReference>
<keyword evidence="6 7" id="KW-0464">Manganese</keyword>
<comment type="similarity">
    <text evidence="7">Belongs to the peptidase M24B family. Bacterial-type prolidase subfamily.</text>
</comment>
<dbReference type="GO" id="GO:0102009">
    <property type="term" value="F:proline dipeptidase activity"/>
    <property type="evidence" value="ECO:0007669"/>
    <property type="project" value="UniProtKB-EC"/>
</dbReference>
<feature type="binding site" evidence="7">
    <location>
        <position position="251"/>
    </location>
    <ligand>
        <name>Mn(2+)</name>
        <dbReference type="ChEBI" id="CHEBI:29035"/>
        <label>2</label>
    </ligand>
</feature>
<dbReference type="InterPro" id="IPR048819">
    <property type="entry name" value="PepQ_N"/>
</dbReference>
<dbReference type="GO" id="GO:0008235">
    <property type="term" value="F:metalloexopeptidase activity"/>
    <property type="evidence" value="ECO:0007669"/>
    <property type="project" value="UniProtKB-UniRule"/>
</dbReference>